<evidence type="ECO:0000259" key="7">
    <source>
        <dbReference type="PROSITE" id="PS50404"/>
    </source>
</evidence>
<dbReference type="PROSITE" id="PS50404">
    <property type="entry name" value="GST_NTER"/>
    <property type="match status" value="1"/>
</dbReference>
<dbReference type="PANTHER" id="PTHR11571:SF222">
    <property type="entry name" value="GLUTATHIONE TRANSFERASE"/>
    <property type="match status" value="1"/>
</dbReference>
<evidence type="ECO:0000256" key="1">
    <source>
        <dbReference type="ARBA" id="ARBA00003701"/>
    </source>
</evidence>
<evidence type="ECO:0000256" key="6">
    <source>
        <dbReference type="SAM" id="Phobius"/>
    </source>
</evidence>
<dbReference type="EC" id="2.5.1.18" evidence="3"/>
<dbReference type="STRING" id="60517.A0A0R3W093"/>
<evidence type="ECO:0000313" key="9">
    <source>
        <dbReference type="Proteomes" id="UP000282613"/>
    </source>
</evidence>
<sequence length="134" mass="15534">MAPTLGYWNIRGLAEQCRLLLKYLGVEYTDKRYKVGPAPDYDRSEWLAEKFSLGLDFPNLPYYIDGDFKMTQSGAILEYIADRHGMLVLSGVVEVSIFMMWCAWVAVPDCKKRRAVLHMLQCEIMDLRIFFAHT</sequence>
<dbReference type="InterPro" id="IPR040079">
    <property type="entry name" value="Glutathione_S-Trfase"/>
</dbReference>
<comment type="similarity">
    <text evidence="2">Belongs to the GST superfamily. Mu family.</text>
</comment>
<name>A0A0R3W093_TAEAS</name>
<dbReference type="InterPro" id="IPR036249">
    <property type="entry name" value="Thioredoxin-like_sf"/>
</dbReference>
<dbReference type="InterPro" id="IPR050213">
    <property type="entry name" value="GST_superfamily"/>
</dbReference>
<dbReference type="Gene3D" id="3.40.30.10">
    <property type="entry name" value="Glutaredoxin"/>
    <property type="match status" value="1"/>
</dbReference>
<dbReference type="GO" id="GO:0006749">
    <property type="term" value="P:glutathione metabolic process"/>
    <property type="evidence" value="ECO:0007669"/>
    <property type="project" value="TreeGrafter"/>
</dbReference>
<accession>A0A0R3W093</accession>
<evidence type="ECO:0000256" key="4">
    <source>
        <dbReference type="ARBA" id="ARBA00022679"/>
    </source>
</evidence>
<evidence type="ECO:0000256" key="5">
    <source>
        <dbReference type="ARBA" id="ARBA00047960"/>
    </source>
</evidence>
<dbReference type="Pfam" id="PF02798">
    <property type="entry name" value="GST_N"/>
    <property type="match status" value="1"/>
</dbReference>
<keyword evidence="9" id="KW-1185">Reference proteome</keyword>
<feature type="domain" description="GST N-terminal" evidence="7">
    <location>
        <begin position="1"/>
        <end position="88"/>
    </location>
</feature>
<dbReference type="CDD" id="cd03075">
    <property type="entry name" value="GST_N_Mu"/>
    <property type="match status" value="1"/>
</dbReference>
<reference evidence="8 9" key="2">
    <citation type="submission" date="2018-11" db="EMBL/GenBank/DDBJ databases">
        <authorList>
            <consortium name="Pathogen Informatics"/>
        </authorList>
    </citation>
    <scope>NUCLEOTIDE SEQUENCE [LARGE SCALE GENOMIC DNA]</scope>
</reference>
<evidence type="ECO:0000313" key="10">
    <source>
        <dbReference type="WBParaSite" id="TASK_0000308701-mRNA-1"/>
    </source>
</evidence>
<dbReference type="Proteomes" id="UP000282613">
    <property type="component" value="Unassembled WGS sequence"/>
</dbReference>
<dbReference type="EMBL" id="UYRS01005573">
    <property type="protein sequence ID" value="VDK27168.1"/>
    <property type="molecule type" value="Genomic_DNA"/>
</dbReference>
<feature type="transmembrane region" description="Helical" evidence="6">
    <location>
        <begin position="87"/>
        <end position="107"/>
    </location>
</feature>
<dbReference type="OrthoDB" id="4951845at2759"/>
<dbReference type="InterPro" id="IPR003081">
    <property type="entry name" value="GST_mu"/>
</dbReference>
<protein>
    <recommendedName>
        <fullName evidence="3">glutathione transferase</fullName>
        <ecNumber evidence="3">2.5.1.18</ecNumber>
    </recommendedName>
</protein>
<dbReference type="PRINTS" id="PR01267">
    <property type="entry name" value="GSTRNSFRASEM"/>
</dbReference>
<keyword evidence="6" id="KW-1133">Transmembrane helix</keyword>
<dbReference type="SFLD" id="SFLDS00019">
    <property type="entry name" value="Glutathione_Transferase_(cytos"/>
    <property type="match status" value="1"/>
</dbReference>
<evidence type="ECO:0000256" key="2">
    <source>
        <dbReference type="ARBA" id="ARBA00005861"/>
    </source>
</evidence>
<dbReference type="PANTHER" id="PTHR11571">
    <property type="entry name" value="GLUTATHIONE S-TRANSFERASE"/>
    <property type="match status" value="1"/>
</dbReference>
<dbReference type="AlphaFoldDB" id="A0A0R3W093"/>
<dbReference type="SUPFAM" id="SSF52833">
    <property type="entry name" value="Thioredoxin-like"/>
    <property type="match status" value="1"/>
</dbReference>
<evidence type="ECO:0000256" key="3">
    <source>
        <dbReference type="ARBA" id="ARBA00012452"/>
    </source>
</evidence>
<comment type="function">
    <text evidence="1">Conjugation of reduced glutathione to a wide number of exogenous and endogenous hydrophobic electrophiles.</text>
</comment>
<dbReference type="WBParaSite" id="TASK_0000308701-mRNA-1">
    <property type="protein sequence ID" value="TASK_0000308701-mRNA-1"/>
    <property type="gene ID" value="TASK_0000308701"/>
</dbReference>
<dbReference type="GO" id="GO:0004364">
    <property type="term" value="F:glutathione transferase activity"/>
    <property type="evidence" value="ECO:0007669"/>
    <property type="project" value="UniProtKB-EC"/>
</dbReference>
<gene>
    <name evidence="8" type="ORF">TASK_LOCUS3088</name>
</gene>
<dbReference type="FunFam" id="3.40.30.10:FF:000019">
    <property type="entry name" value="Glutathione S-transferase Mu"/>
    <property type="match status" value="1"/>
</dbReference>
<comment type="catalytic activity">
    <reaction evidence="5">
        <text>RX + glutathione = an S-substituted glutathione + a halide anion + H(+)</text>
        <dbReference type="Rhea" id="RHEA:16437"/>
        <dbReference type="ChEBI" id="CHEBI:15378"/>
        <dbReference type="ChEBI" id="CHEBI:16042"/>
        <dbReference type="ChEBI" id="CHEBI:17792"/>
        <dbReference type="ChEBI" id="CHEBI:57925"/>
        <dbReference type="ChEBI" id="CHEBI:90779"/>
        <dbReference type="EC" id="2.5.1.18"/>
    </reaction>
</comment>
<organism evidence="10">
    <name type="scientific">Taenia asiatica</name>
    <name type="common">Asian tapeworm</name>
    <dbReference type="NCBI Taxonomy" id="60517"/>
    <lineage>
        <taxon>Eukaryota</taxon>
        <taxon>Metazoa</taxon>
        <taxon>Spiralia</taxon>
        <taxon>Lophotrochozoa</taxon>
        <taxon>Platyhelminthes</taxon>
        <taxon>Cestoda</taxon>
        <taxon>Eucestoda</taxon>
        <taxon>Cyclophyllidea</taxon>
        <taxon>Taeniidae</taxon>
        <taxon>Taenia</taxon>
    </lineage>
</organism>
<keyword evidence="6" id="KW-0472">Membrane</keyword>
<proteinExistence type="inferred from homology"/>
<dbReference type="InterPro" id="IPR004045">
    <property type="entry name" value="Glutathione_S-Trfase_N"/>
</dbReference>
<evidence type="ECO:0000313" key="8">
    <source>
        <dbReference type="EMBL" id="VDK27168.1"/>
    </source>
</evidence>
<keyword evidence="4" id="KW-0808">Transferase</keyword>
<keyword evidence="6" id="KW-0812">Transmembrane</keyword>
<dbReference type="GO" id="GO:0042802">
    <property type="term" value="F:identical protein binding"/>
    <property type="evidence" value="ECO:0007669"/>
    <property type="project" value="UniProtKB-ARBA"/>
</dbReference>
<reference evidence="10" key="1">
    <citation type="submission" date="2017-02" db="UniProtKB">
        <authorList>
            <consortium name="WormBaseParasite"/>
        </authorList>
    </citation>
    <scope>IDENTIFICATION</scope>
</reference>